<proteinExistence type="predicted"/>
<dbReference type="PANTHER" id="PTHR21411">
    <property type="entry name" value="APONTIC"/>
    <property type="match status" value="1"/>
</dbReference>
<keyword evidence="3" id="KW-1185">Reference proteome</keyword>
<protein>
    <submittedName>
        <fullName evidence="2">Uncharacterized protein</fullName>
    </submittedName>
</protein>
<feature type="region of interest" description="Disordered" evidence="1">
    <location>
        <begin position="1"/>
        <end position="44"/>
    </location>
</feature>
<reference evidence="2" key="1">
    <citation type="submission" date="2022-03" db="EMBL/GenBank/DDBJ databases">
        <authorList>
            <person name="Tunstrom K."/>
        </authorList>
    </citation>
    <scope>NUCLEOTIDE SEQUENCE</scope>
</reference>
<organism evidence="2 3">
    <name type="scientific">Euphydryas editha</name>
    <name type="common">Edith's checkerspot</name>
    <dbReference type="NCBI Taxonomy" id="104508"/>
    <lineage>
        <taxon>Eukaryota</taxon>
        <taxon>Metazoa</taxon>
        <taxon>Ecdysozoa</taxon>
        <taxon>Arthropoda</taxon>
        <taxon>Hexapoda</taxon>
        <taxon>Insecta</taxon>
        <taxon>Pterygota</taxon>
        <taxon>Neoptera</taxon>
        <taxon>Endopterygota</taxon>
        <taxon>Lepidoptera</taxon>
        <taxon>Glossata</taxon>
        <taxon>Ditrysia</taxon>
        <taxon>Papilionoidea</taxon>
        <taxon>Nymphalidae</taxon>
        <taxon>Nymphalinae</taxon>
        <taxon>Euphydryas</taxon>
    </lineage>
</organism>
<feature type="compositionally biased region" description="Polar residues" evidence="1">
    <location>
        <begin position="1"/>
        <end position="11"/>
    </location>
</feature>
<gene>
    <name evidence="2" type="ORF">EEDITHA_LOCUS16016</name>
</gene>
<evidence type="ECO:0000313" key="2">
    <source>
        <dbReference type="EMBL" id="CAH2101240.1"/>
    </source>
</evidence>
<name>A0AAU9UWQ6_EUPED</name>
<comment type="caution">
    <text evidence="2">The sequence shown here is derived from an EMBL/GenBank/DDBJ whole genome shotgun (WGS) entry which is preliminary data.</text>
</comment>
<evidence type="ECO:0000256" key="1">
    <source>
        <dbReference type="SAM" id="MobiDB-lite"/>
    </source>
</evidence>
<evidence type="ECO:0000313" key="3">
    <source>
        <dbReference type="Proteomes" id="UP001153954"/>
    </source>
</evidence>
<dbReference type="AlphaFoldDB" id="A0AAU9UWQ6"/>
<dbReference type="EMBL" id="CAKOGL010000023">
    <property type="protein sequence ID" value="CAH2101240.1"/>
    <property type="molecule type" value="Genomic_DNA"/>
</dbReference>
<dbReference type="Proteomes" id="UP001153954">
    <property type="component" value="Unassembled WGS sequence"/>
</dbReference>
<sequence>MKSRVLNQWKNMKNKAKKSEFSYRRARNMTGGGPPPPRPPLEDQELIEGIPHEFSIDSNCHDSDSIYIKKQESTQNVCIPSPVSAIQKELEPQKIDDPSPVLISPAARASSQASLPICDRPGPSGLAPEKKNKEVYLLKSDCCAVSHEHEIYMLARTAREEAMLRDKEAHECKMMYERELHERRMTIMSLEEEYWRIKIRKLKEKE</sequence>
<dbReference type="PANTHER" id="PTHR21411:SF0">
    <property type="entry name" value="REGULATORY PROTEIN ZESTE"/>
    <property type="match status" value="1"/>
</dbReference>
<accession>A0AAU9UWQ6</accession>